<dbReference type="OrthoDB" id="9799210at2"/>
<dbReference type="KEGG" id="dti:Desti_3608"/>
<evidence type="ECO:0000259" key="10">
    <source>
        <dbReference type="PROSITE" id="PS50263"/>
    </source>
</evidence>
<dbReference type="PANTHER" id="PTHR23090">
    <property type="entry name" value="NH 3 /GLUTAMINE-DEPENDENT NAD + SYNTHETASE"/>
    <property type="match status" value="1"/>
</dbReference>
<dbReference type="GO" id="GO:0005737">
    <property type="term" value="C:cytoplasm"/>
    <property type="evidence" value="ECO:0007669"/>
    <property type="project" value="InterPro"/>
</dbReference>
<dbReference type="EMBL" id="CP003360">
    <property type="protein sequence ID" value="AFM26256.1"/>
    <property type="molecule type" value="Genomic_DNA"/>
</dbReference>
<evidence type="ECO:0000256" key="7">
    <source>
        <dbReference type="HAMAP-Rule" id="MF_02090"/>
    </source>
</evidence>
<dbReference type="EC" id="6.3.5.1" evidence="7 8"/>
<comment type="similarity">
    <text evidence="2 7 8">In the C-terminal section; belongs to the NAD synthetase family.</text>
</comment>
<dbReference type="Gene3D" id="3.60.110.10">
    <property type="entry name" value="Carbon-nitrogen hydrolase"/>
    <property type="match status" value="1"/>
</dbReference>
<evidence type="ECO:0000256" key="8">
    <source>
        <dbReference type="PIRNR" id="PIRNR006630"/>
    </source>
</evidence>
<dbReference type="PIRSF" id="PIRSF006630">
    <property type="entry name" value="NADS_GAT"/>
    <property type="match status" value="1"/>
</dbReference>
<feature type="binding site" evidence="7">
    <location>
        <position position="424"/>
    </location>
    <ligand>
        <name>deamido-NAD(+)</name>
        <dbReference type="ChEBI" id="CHEBI:58437"/>
        <note>ligand shared between two neighboring subunits</note>
    </ligand>
</feature>
<evidence type="ECO:0000256" key="2">
    <source>
        <dbReference type="ARBA" id="ARBA00007145"/>
    </source>
</evidence>
<dbReference type="InterPro" id="IPR022310">
    <property type="entry name" value="NAD/GMP_synthase"/>
</dbReference>
<accession>I4C9L5</accession>
<dbReference type="Proteomes" id="UP000006055">
    <property type="component" value="Chromosome"/>
</dbReference>
<evidence type="ECO:0000256" key="5">
    <source>
        <dbReference type="ARBA" id="ARBA00022840"/>
    </source>
</evidence>
<dbReference type="InterPro" id="IPR036526">
    <property type="entry name" value="C-N_Hydrolase_sf"/>
</dbReference>
<dbReference type="GO" id="GO:0003952">
    <property type="term" value="F:NAD+ synthase (glutamine-hydrolyzing) activity"/>
    <property type="evidence" value="ECO:0007669"/>
    <property type="project" value="UniProtKB-UniRule"/>
</dbReference>
<organism evidence="11 12">
    <name type="scientific">Desulfomonile tiedjei (strain ATCC 49306 / DSM 6799 / DCB-1)</name>
    <dbReference type="NCBI Taxonomy" id="706587"/>
    <lineage>
        <taxon>Bacteria</taxon>
        <taxon>Pseudomonadati</taxon>
        <taxon>Thermodesulfobacteriota</taxon>
        <taxon>Desulfomonilia</taxon>
        <taxon>Desulfomonilales</taxon>
        <taxon>Desulfomonilaceae</taxon>
        <taxon>Desulfomonile</taxon>
    </lineage>
</organism>
<reference evidence="12" key="1">
    <citation type="submission" date="2012-06" db="EMBL/GenBank/DDBJ databases">
        <title>Complete sequence of chromosome of Desulfomonile tiedjei DSM 6799.</title>
        <authorList>
            <person name="Lucas S."/>
            <person name="Copeland A."/>
            <person name="Lapidus A."/>
            <person name="Glavina del Rio T."/>
            <person name="Dalin E."/>
            <person name="Tice H."/>
            <person name="Bruce D."/>
            <person name="Goodwin L."/>
            <person name="Pitluck S."/>
            <person name="Peters L."/>
            <person name="Ovchinnikova G."/>
            <person name="Zeytun A."/>
            <person name="Lu M."/>
            <person name="Kyrpides N."/>
            <person name="Mavromatis K."/>
            <person name="Ivanova N."/>
            <person name="Brettin T."/>
            <person name="Detter J.C."/>
            <person name="Han C."/>
            <person name="Larimer F."/>
            <person name="Land M."/>
            <person name="Hauser L."/>
            <person name="Markowitz V."/>
            <person name="Cheng J.-F."/>
            <person name="Hugenholtz P."/>
            <person name="Woyke T."/>
            <person name="Wu D."/>
            <person name="Spring S."/>
            <person name="Schroeder M."/>
            <person name="Brambilla E."/>
            <person name="Klenk H.-P."/>
            <person name="Eisen J.A."/>
        </authorList>
    </citation>
    <scope>NUCLEOTIDE SEQUENCE [LARGE SCALE GENOMIC DNA]</scope>
    <source>
        <strain evidence="12">ATCC 49306 / DSM 6799 / DCB-1</strain>
    </source>
</reference>
<dbReference type="InterPro" id="IPR014729">
    <property type="entry name" value="Rossmann-like_a/b/a_fold"/>
</dbReference>
<dbReference type="UniPathway" id="UPA00253">
    <property type="reaction ID" value="UER00334"/>
</dbReference>
<feature type="active site" description="Proton acceptor; for glutaminase activity" evidence="7">
    <location>
        <position position="44"/>
    </location>
</feature>
<comment type="catalytic activity">
    <reaction evidence="7 8">
        <text>deamido-NAD(+) + L-glutamine + ATP + H2O = L-glutamate + AMP + diphosphate + NAD(+) + H(+)</text>
        <dbReference type="Rhea" id="RHEA:24384"/>
        <dbReference type="ChEBI" id="CHEBI:15377"/>
        <dbReference type="ChEBI" id="CHEBI:15378"/>
        <dbReference type="ChEBI" id="CHEBI:29985"/>
        <dbReference type="ChEBI" id="CHEBI:30616"/>
        <dbReference type="ChEBI" id="CHEBI:33019"/>
        <dbReference type="ChEBI" id="CHEBI:57540"/>
        <dbReference type="ChEBI" id="CHEBI:58359"/>
        <dbReference type="ChEBI" id="CHEBI:58437"/>
        <dbReference type="ChEBI" id="CHEBI:456215"/>
        <dbReference type="EC" id="6.3.5.1"/>
    </reaction>
</comment>
<dbReference type="InterPro" id="IPR003010">
    <property type="entry name" value="C-N_Hydrolase"/>
</dbReference>
<dbReference type="NCBIfam" id="TIGR00552">
    <property type="entry name" value="nadE"/>
    <property type="match status" value="1"/>
</dbReference>
<keyword evidence="5 7" id="KW-0067">ATP-binding</keyword>
<keyword evidence="4 7" id="KW-0547">Nucleotide-binding</keyword>
<dbReference type="STRING" id="706587.Desti_3608"/>
<keyword evidence="3 7" id="KW-0436">Ligase</keyword>
<dbReference type="PROSITE" id="PS50263">
    <property type="entry name" value="CN_HYDROLASE"/>
    <property type="match status" value="1"/>
</dbReference>
<evidence type="ECO:0000256" key="1">
    <source>
        <dbReference type="ARBA" id="ARBA00005188"/>
    </source>
</evidence>
<sequence length="573" mass="63755">MNTVRIAQAQINPTLGDLNGNVDKIARWIDKAREGGADIVTFPELVLCGYLPEDLLIRAGFIKDNWSALQDLIPRCLGICAIVGFPHLEDNKVFNAAAVICDGKLMGIYNKIELPNYGVFDEKRYFHQGSGCLIFSMNQIRFSVTICEDLWIPDSITESCARNNKAHAVLSISASPFHAGKLTLRRFIVERFAKATNTTVFFNNLLGGQDELVFDGGAMVVGPKGEVLASSQRFKEDMLVTDFHASDVSPELPSWNLKLPFMELESAVRTNRIPLENTVAPQFTRVEEIYQALILGTRDYVRKNGFQRVVIGLSGGIDSALTAAIAVDALGRDRVVGVTMPSQYTSGETFSDAAALARNLEIELITVPVRDIFESYVHALAEPFCEGQPGVEFENIQARIRGNILMALSNRFGWLVLTTGNKSEIAVGYSTLYGDMAGGFAVIKDVPKTVVYDLAEYINAQAGCSLIPQSIIDRAPSAELRPDQKDEDSLPPYSVLDPILQEYIEQDKDPEEINDYDPEIVWEIVRMVDCNEYKRRQAPPGVKITPKAFGKDRRLPITNRYLSYKRSRVRKKP</sequence>
<feature type="binding site" evidence="7">
    <location>
        <position position="117"/>
    </location>
    <ligand>
        <name>L-glutamine</name>
        <dbReference type="ChEBI" id="CHEBI:58359"/>
    </ligand>
</feature>
<keyword evidence="6 7" id="KW-0520">NAD</keyword>
<dbReference type="PATRIC" id="fig|706587.4.peg.4107"/>
<dbReference type="InterPro" id="IPR014445">
    <property type="entry name" value="Gln-dep_NAD_synthase"/>
</dbReference>
<protein>
    <recommendedName>
        <fullName evidence="7 8">Glutamine-dependent NAD(+) synthetase</fullName>
        <ecNumber evidence="7 8">6.3.5.1</ecNumber>
    </recommendedName>
    <alternativeName>
        <fullName evidence="7 8">NAD(+) synthase [glutamine-hydrolyzing]</fullName>
    </alternativeName>
</protein>
<dbReference type="HAMAP" id="MF_02090">
    <property type="entry name" value="NadE_glutamine_dep"/>
    <property type="match status" value="1"/>
</dbReference>
<dbReference type="Pfam" id="PF00795">
    <property type="entry name" value="CN_hydrolase"/>
    <property type="match status" value="1"/>
</dbReference>
<dbReference type="InterPro" id="IPR003694">
    <property type="entry name" value="NAD_synthase"/>
</dbReference>
<dbReference type="SUPFAM" id="SSF56317">
    <property type="entry name" value="Carbon-nitrogen hydrolase"/>
    <property type="match status" value="1"/>
</dbReference>
<evidence type="ECO:0000313" key="12">
    <source>
        <dbReference type="Proteomes" id="UP000006055"/>
    </source>
</evidence>
<feature type="binding site" evidence="7">
    <location>
        <position position="175"/>
    </location>
    <ligand>
        <name>L-glutamine</name>
        <dbReference type="ChEBI" id="CHEBI:58359"/>
    </ligand>
</feature>
<evidence type="ECO:0000256" key="4">
    <source>
        <dbReference type="ARBA" id="ARBA00022741"/>
    </source>
</evidence>
<evidence type="ECO:0000256" key="6">
    <source>
        <dbReference type="ARBA" id="ARBA00023027"/>
    </source>
</evidence>
<feature type="active site" description="Nucleophile; for glutaminase activity" evidence="7">
    <location>
        <position position="147"/>
    </location>
</feature>
<dbReference type="PANTHER" id="PTHR23090:SF9">
    <property type="entry name" value="GLUTAMINE-DEPENDENT NAD(+) SYNTHETASE"/>
    <property type="match status" value="1"/>
</dbReference>
<evidence type="ECO:0000313" key="11">
    <source>
        <dbReference type="EMBL" id="AFM26256.1"/>
    </source>
</evidence>
<comment type="similarity">
    <text evidence="9">Belongs to the NAD synthetase family.</text>
</comment>
<dbReference type="RefSeq" id="WP_014811384.1">
    <property type="nucleotide sequence ID" value="NC_018025.1"/>
</dbReference>
<dbReference type="eggNOG" id="COG0171">
    <property type="taxonomic scope" value="Bacteria"/>
</dbReference>
<dbReference type="CDD" id="cd00553">
    <property type="entry name" value="NAD_synthase"/>
    <property type="match status" value="1"/>
</dbReference>
<evidence type="ECO:0000256" key="3">
    <source>
        <dbReference type="ARBA" id="ARBA00022598"/>
    </source>
</evidence>
<feature type="binding site" evidence="7">
    <location>
        <position position="419"/>
    </location>
    <ligand>
        <name>ATP</name>
        <dbReference type="ChEBI" id="CHEBI:30616"/>
    </ligand>
</feature>
<feature type="binding site" evidence="7">
    <location>
        <begin position="312"/>
        <end position="319"/>
    </location>
    <ligand>
        <name>ATP</name>
        <dbReference type="ChEBI" id="CHEBI:30616"/>
    </ligand>
</feature>
<dbReference type="CDD" id="cd07570">
    <property type="entry name" value="GAT_Gln-NAD-synth"/>
    <property type="match status" value="1"/>
</dbReference>
<evidence type="ECO:0000256" key="9">
    <source>
        <dbReference type="RuleBase" id="RU003811"/>
    </source>
</evidence>
<dbReference type="FunFam" id="3.40.50.620:FF:000106">
    <property type="entry name" value="Glutamine-dependent NAD(+) synthetase"/>
    <property type="match status" value="1"/>
</dbReference>
<feature type="active site" description="For glutaminase activity" evidence="7">
    <location>
        <position position="111"/>
    </location>
</feature>
<dbReference type="Gene3D" id="3.40.50.620">
    <property type="entry name" value="HUPs"/>
    <property type="match status" value="1"/>
</dbReference>
<feature type="binding site" evidence="7">
    <location>
        <position position="181"/>
    </location>
    <ligand>
        <name>L-glutamine</name>
        <dbReference type="ChEBI" id="CHEBI:58359"/>
    </ligand>
</feature>
<dbReference type="GO" id="GO:0004359">
    <property type="term" value="F:glutaminase activity"/>
    <property type="evidence" value="ECO:0007669"/>
    <property type="project" value="InterPro"/>
</dbReference>
<dbReference type="NCBIfam" id="NF010588">
    <property type="entry name" value="PRK13981.1"/>
    <property type="match status" value="1"/>
</dbReference>
<comment type="function">
    <text evidence="7">Catalyzes the ATP-dependent amidation of deamido-NAD to form NAD. Uses L-glutamine as a nitrogen source.</text>
</comment>
<dbReference type="GO" id="GO:0005524">
    <property type="term" value="F:ATP binding"/>
    <property type="evidence" value="ECO:0007669"/>
    <property type="project" value="UniProtKB-UniRule"/>
</dbReference>
<dbReference type="GO" id="GO:0008795">
    <property type="term" value="F:NAD+ synthase activity"/>
    <property type="evidence" value="ECO:0007669"/>
    <property type="project" value="UniProtKB-UniRule"/>
</dbReference>
<comment type="caution">
    <text evidence="7">Lacks conserved residue(s) required for the propagation of feature annotation.</text>
</comment>
<dbReference type="eggNOG" id="COG0388">
    <property type="taxonomic scope" value="Bacteria"/>
</dbReference>
<feature type="domain" description="CN hydrolase" evidence="10">
    <location>
        <begin position="4"/>
        <end position="250"/>
    </location>
</feature>
<comment type="pathway">
    <text evidence="1 7 8">Cofactor biosynthesis; NAD(+) biosynthesis; NAD(+) from deamido-NAD(+) (L-Gln route): step 1/1.</text>
</comment>
<dbReference type="HOGENOM" id="CLU_022313_2_0_7"/>
<feature type="binding site" evidence="7">
    <location>
        <position position="534"/>
    </location>
    <ligand>
        <name>deamido-NAD(+)</name>
        <dbReference type="ChEBI" id="CHEBI:58437"/>
        <note>ligand shared between two neighboring subunits</note>
    </ligand>
</feature>
<dbReference type="GO" id="GO:0009435">
    <property type="term" value="P:NAD+ biosynthetic process"/>
    <property type="evidence" value="ECO:0007669"/>
    <property type="project" value="UniProtKB-UniRule"/>
</dbReference>
<keyword evidence="12" id="KW-1185">Reference proteome</keyword>
<dbReference type="AlphaFoldDB" id="I4C9L5"/>
<dbReference type="SUPFAM" id="SSF52402">
    <property type="entry name" value="Adenine nucleotide alpha hydrolases-like"/>
    <property type="match status" value="1"/>
</dbReference>
<feature type="binding site" evidence="7">
    <location>
        <position position="395"/>
    </location>
    <ligand>
        <name>deamido-NAD(+)</name>
        <dbReference type="ChEBI" id="CHEBI:58437"/>
        <note>ligand shared between two neighboring subunits</note>
    </ligand>
</feature>
<gene>
    <name evidence="7" type="primary">nadE</name>
    <name evidence="11" type="ordered locus">Desti_3608</name>
</gene>
<proteinExistence type="inferred from homology"/>
<name>I4C9L5_DESTA</name>
<dbReference type="Pfam" id="PF02540">
    <property type="entry name" value="NAD_synthase"/>
    <property type="match status" value="1"/>
</dbReference>